<dbReference type="Proteomes" id="UP000249577">
    <property type="component" value="Unassembled WGS sequence"/>
</dbReference>
<feature type="domain" description="NAD-dependent epimerase/dehydratase" evidence="2">
    <location>
        <begin position="99"/>
        <end position="210"/>
    </location>
</feature>
<comment type="caution">
    <text evidence="3">The sequence shown here is derived from an EMBL/GenBank/DDBJ whole genome shotgun (WGS) entry which is preliminary data.</text>
</comment>
<dbReference type="SUPFAM" id="SSF51735">
    <property type="entry name" value="NAD(P)-binding Rossmann-fold domains"/>
    <property type="match status" value="1"/>
</dbReference>
<dbReference type="InterPro" id="IPR036291">
    <property type="entry name" value="NAD(P)-bd_dom_sf"/>
</dbReference>
<evidence type="ECO:0000259" key="2">
    <source>
        <dbReference type="Pfam" id="PF01370"/>
    </source>
</evidence>
<evidence type="ECO:0000313" key="3">
    <source>
        <dbReference type="EMBL" id="PZQ14279.1"/>
    </source>
</evidence>
<dbReference type="EMBL" id="QFPN01000006">
    <property type="protein sequence ID" value="PZQ14279.1"/>
    <property type="molecule type" value="Genomic_DNA"/>
</dbReference>
<dbReference type="Pfam" id="PF01370">
    <property type="entry name" value="Epimerase"/>
    <property type="match status" value="1"/>
</dbReference>
<proteinExistence type="predicted"/>
<dbReference type="Gene3D" id="3.40.50.720">
    <property type="entry name" value="NAD(P)-binding Rossmann-like Domain"/>
    <property type="match status" value="1"/>
</dbReference>
<organism evidence="3 4">
    <name type="scientific">Ancylobacter novellus</name>
    <name type="common">Thiobacillus novellus</name>
    <dbReference type="NCBI Taxonomy" id="921"/>
    <lineage>
        <taxon>Bacteria</taxon>
        <taxon>Pseudomonadati</taxon>
        <taxon>Pseudomonadota</taxon>
        <taxon>Alphaproteobacteria</taxon>
        <taxon>Hyphomicrobiales</taxon>
        <taxon>Xanthobacteraceae</taxon>
        <taxon>Ancylobacter</taxon>
    </lineage>
</organism>
<accession>A0A2W5KE14</accession>
<dbReference type="InterPro" id="IPR001509">
    <property type="entry name" value="Epimerase_deHydtase"/>
</dbReference>
<dbReference type="CDD" id="cd05266">
    <property type="entry name" value="SDR_a4"/>
    <property type="match status" value="1"/>
</dbReference>
<reference evidence="3 4" key="1">
    <citation type="submission" date="2017-08" db="EMBL/GenBank/DDBJ databases">
        <title>Infants hospitalized years apart are colonized by the same room-sourced microbial strains.</title>
        <authorList>
            <person name="Brooks B."/>
            <person name="Olm M.R."/>
            <person name="Firek B.A."/>
            <person name="Baker R."/>
            <person name="Thomas B.C."/>
            <person name="Morowitz M.J."/>
            <person name="Banfield J.F."/>
        </authorList>
    </citation>
    <scope>NUCLEOTIDE SEQUENCE [LARGE SCALE GENOMIC DNA]</scope>
    <source>
        <strain evidence="3">S2_005_003_R2_43</strain>
    </source>
</reference>
<name>A0A2W5KE14_ANCNO</name>
<sequence>MKRLVVFGCGYSAKRFVELHGAEFDAIDVTSRSPEGVAALAAAGLSAHVFDGTATPHALEQAIAGATHALVSAGPSEAGDPTLNGAGSALSRAPRLEWIGYLSTIGVYGDAGGGWVDEDTPPSPENDRARRRVEAEDAWIALGRHKGVPVQILRLAGIYGPGRSAIENLRAGTARRLVKPGQVFNRIHVDDIATAIAAGIARPEVGPAINVTDDEPAPPQDVVAYAAELIGAPVPPDIPFDAADLSPMARSFYSSNKRVANRRLREQLGVELRYPTYREGIAALAC</sequence>
<keyword evidence="1" id="KW-0520">NAD</keyword>
<dbReference type="AlphaFoldDB" id="A0A2W5KE14"/>
<protein>
    <submittedName>
        <fullName evidence="3">NAD(P)-dependent oxidoreductase</fullName>
    </submittedName>
</protein>
<evidence type="ECO:0000256" key="1">
    <source>
        <dbReference type="ARBA" id="ARBA00023027"/>
    </source>
</evidence>
<dbReference type="PANTHER" id="PTHR43574">
    <property type="entry name" value="EPIMERASE-RELATED"/>
    <property type="match status" value="1"/>
</dbReference>
<gene>
    <name evidence="3" type="ORF">DI565_12710</name>
</gene>
<evidence type="ECO:0000313" key="4">
    <source>
        <dbReference type="Proteomes" id="UP000249577"/>
    </source>
</evidence>